<dbReference type="Proteomes" id="UP000038009">
    <property type="component" value="Unassembled WGS sequence"/>
</dbReference>
<dbReference type="InterPro" id="IPR050960">
    <property type="entry name" value="AB_hydrolase_4_sf"/>
</dbReference>
<dbReference type="AlphaFoldDB" id="A0A0N1I523"/>
<dbReference type="OrthoDB" id="247542at2759"/>
<name>A0A0N1I523_LEPSE</name>
<evidence type="ECO:0000313" key="5">
    <source>
        <dbReference type="Proteomes" id="UP000038009"/>
    </source>
</evidence>
<evidence type="ECO:0000259" key="3">
    <source>
        <dbReference type="Pfam" id="PF00561"/>
    </source>
</evidence>
<evidence type="ECO:0000313" key="4">
    <source>
        <dbReference type="EMBL" id="KPI86615.1"/>
    </source>
</evidence>
<feature type="domain" description="AB hydrolase-1" evidence="3">
    <location>
        <begin position="137"/>
        <end position="410"/>
    </location>
</feature>
<dbReference type="PANTHER" id="PTHR10794:SF63">
    <property type="entry name" value="ALPHA_BETA HYDROLASE 1, ISOFORM A"/>
    <property type="match status" value="1"/>
</dbReference>
<protein>
    <recommendedName>
        <fullName evidence="3">AB hydrolase-1 domain-containing protein</fullName>
    </recommendedName>
</protein>
<dbReference type="Pfam" id="PF00561">
    <property type="entry name" value="Abhydrolase_1"/>
    <property type="match status" value="1"/>
</dbReference>
<proteinExistence type="inferred from homology"/>
<dbReference type="PANTHER" id="PTHR10794">
    <property type="entry name" value="ABHYDROLASE DOMAIN-CONTAINING PROTEIN"/>
    <property type="match status" value="1"/>
</dbReference>
<evidence type="ECO:0000256" key="1">
    <source>
        <dbReference type="ARBA" id="ARBA00010884"/>
    </source>
</evidence>
<dbReference type="GO" id="GO:0034338">
    <property type="term" value="F:short-chain carboxylesterase activity"/>
    <property type="evidence" value="ECO:0007669"/>
    <property type="project" value="TreeGrafter"/>
</dbReference>
<keyword evidence="5" id="KW-1185">Reference proteome</keyword>
<dbReference type="InterPro" id="IPR000073">
    <property type="entry name" value="AB_hydrolase_1"/>
</dbReference>
<keyword evidence="2" id="KW-0472">Membrane</keyword>
<dbReference type="GO" id="GO:0047372">
    <property type="term" value="F:monoacylglycerol lipase activity"/>
    <property type="evidence" value="ECO:0007669"/>
    <property type="project" value="TreeGrafter"/>
</dbReference>
<dbReference type="OMA" id="HHEVISK"/>
<dbReference type="Gene3D" id="3.40.50.1820">
    <property type="entry name" value="alpha/beta hydrolase"/>
    <property type="match status" value="1"/>
</dbReference>
<comment type="caution">
    <text evidence="4">The sequence shown here is derived from an EMBL/GenBank/DDBJ whole genome shotgun (WGS) entry which is preliminary data.</text>
</comment>
<keyword evidence="2" id="KW-1133">Transmembrane helix</keyword>
<evidence type="ECO:0000256" key="2">
    <source>
        <dbReference type="SAM" id="Phobius"/>
    </source>
</evidence>
<feature type="transmembrane region" description="Helical" evidence="2">
    <location>
        <begin position="7"/>
        <end position="26"/>
    </location>
</feature>
<dbReference type="EMBL" id="LJSK01000122">
    <property type="protein sequence ID" value="KPI86615.1"/>
    <property type="molecule type" value="Genomic_DNA"/>
</dbReference>
<organism evidence="4 5">
    <name type="scientific">Leptomonas seymouri</name>
    <dbReference type="NCBI Taxonomy" id="5684"/>
    <lineage>
        <taxon>Eukaryota</taxon>
        <taxon>Discoba</taxon>
        <taxon>Euglenozoa</taxon>
        <taxon>Kinetoplastea</taxon>
        <taxon>Metakinetoplastina</taxon>
        <taxon>Trypanosomatida</taxon>
        <taxon>Trypanosomatidae</taxon>
        <taxon>Leishmaniinae</taxon>
        <taxon>Leptomonas</taxon>
    </lineage>
</organism>
<dbReference type="SUPFAM" id="SSF53474">
    <property type="entry name" value="alpha/beta-Hydrolases"/>
    <property type="match status" value="1"/>
</dbReference>
<sequence>MLEKLKLFLIHAFAHIFLYAIPRWVYTLLVKVPVTTWEWLTGRHPYTYSRAKERHINVIASRKDTATSGRLLQQLGLTYNMEYRGPLYNGDIQTLIGNMYWGRRVNYQRELVEGFDGNLICLDWLTVPKGVTVKGAILVIPGVGNYCQTPFVQRLARSATSKGFQFCVLSPRGMGSAPLTKPCLTCITFTQDARTVLRERFSYHQIRARFGEELPVFLLGYSAGGTTLVKTMVEEFDAFKKDSSCYPGGFPVKGVVSMNAPYNMFVHHEVISKCAFYYQRPMVESLHKYVLRHADLVVKGLPGLPPLKDKQDLKDKVVKMKTANDFNEHFVAPHFGYKEGAKGYYEDAAGFKWLKKSDVSVPVVCVASRQDPITGISHTDEEWQVLTDQHPNVVFVDTPVGGHLAYLPNPIDAWQEKGSFLIDFPLHVFKHASEKASKPKVV</sequence>
<dbReference type="InterPro" id="IPR029058">
    <property type="entry name" value="AB_hydrolase_fold"/>
</dbReference>
<reference evidence="4 5" key="1">
    <citation type="journal article" date="2015" name="PLoS Pathog.">
        <title>Leptomonas seymouri: Adaptations to the Dixenous Life Cycle Analyzed by Genome Sequencing, Transcriptome Profiling and Co-infection with Leishmania donovani.</title>
        <authorList>
            <person name="Kraeva N."/>
            <person name="Butenko A."/>
            <person name="Hlavacova J."/>
            <person name="Kostygov A."/>
            <person name="Myskova J."/>
            <person name="Grybchuk D."/>
            <person name="Lestinova T."/>
            <person name="Votypka J."/>
            <person name="Volf P."/>
            <person name="Opperdoes F."/>
            <person name="Flegontov P."/>
            <person name="Lukes J."/>
            <person name="Yurchenko V."/>
        </authorList>
    </citation>
    <scope>NUCLEOTIDE SEQUENCE [LARGE SCALE GENOMIC DNA]</scope>
    <source>
        <strain evidence="4 5">ATCC 30220</strain>
    </source>
</reference>
<gene>
    <name evidence="4" type="ORF">ABL78_4293</name>
</gene>
<comment type="similarity">
    <text evidence="1">Belongs to the AB hydrolase superfamily. AB hydrolase 4 family.</text>
</comment>
<accession>A0A0N1I523</accession>
<keyword evidence="2" id="KW-0812">Transmembrane</keyword>
<dbReference type="VEuPathDB" id="TriTrypDB:Lsey_0122_0030"/>